<dbReference type="RefSeq" id="WP_168050509.1">
    <property type="nucleotide sequence ID" value="NZ_JAATJR010000004.1"/>
</dbReference>
<organism evidence="1 2">
    <name type="scientific">Falsiroseomonas frigidaquae</name>
    <dbReference type="NCBI Taxonomy" id="487318"/>
    <lineage>
        <taxon>Bacteria</taxon>
        <taxon>Pseudomonadati</taxon>
        <taxon>Pseudomonadota</taxon>
        <taxon>Alphaproteobacteria</taxon>
        <taxon>Acetobacterales</taxon>
        <taxon>Roseomonadaceae</taxon>
        <taxon>Falsiroseomonas</taxon>
    </lineage>
</organism>
<protein>
    <submittedName>
        <fullName evidence="1">Uncharacterized protein</fullName>
    </submittedName>
</protein>
<accession>A0ABX1F0W2</accession>
<name>A0ABX1F0W2_9PROT</name>
<evidence type="ECO:0000313" key="2">
    <source>
        <dbReference type="Proteomes" id="UP000765160"/>
    </source>
</evidence>
<evidence type="ECO:0000313" key="1">
    <source>
        <dbReference type="EMBL" id="NKE45986.1"/>
    </source>
</evidence>
<proteinExistence type="predicted"/>
<gene>
    <name evidence="1" type="ORF">HB662_14440</name>
</gene>
<reference evidence="1 2" key="1">
    <citation type="submission" date="2020-03" db="EMBL/GenBank/DDBJ databases">
        <title>Roseomonas selenitidurans sp. nov. isolated from soil.</title>
        <authorList>
            <person name="Liu H."/>
        </authorList>
    </citation>
    <scope>NUCLEOTIDE SEQUENCE [LARGE SCALE GENOMIC DNA]</scope>
    <source>
        <strain evidence="1 2">JCM 15073</strain>
    </source>
</reference>
<comment type="caution">
    <text evidence="1">The sequence shown here is derived from an EMBL/GenBank/DDBJ whole genome shotgun (WGS) entry which is preliminary data.</text>
</comment>
<keyword evidence="2" id="KW-1185">Reference proteome</keyword>
<dbReference type="EMBL" id="JAAVTX010000004">
    <property type="protein sequence ID" value="NKE45986.1"/>
    <property type="molecule type" value="Genomic_DNA"/>
</dbReference>
<sequence length="143" mass="14522">MRLTSLPPAITIRSVGTLRTVMEWVPAGGALLLSAPGAAGFLGPGAWRALAAQAPGWPDALCCGDAAGDALAALRAGCRLLVLDATCPAFAAVAGAAAELGATLLPARPEALELDVIDLRRPAGRSRLADWLAGRHDTAPPLR</sequence>
<dbReference type="Proteomes" id="UP000765160">
    <property type="component" value="Unassembled WGS sequence"/>
</dbReference>